<evidence type="ECO:0000313" key="2">
    <source>
        <dbReference type="Proteomes" id="UP000216339"/>
    </source>
</evidence>
<reference evidence="1 2" key="1">
    <citation type="submission" date="2016-11" db="EMBL/GenBank/DDBJ databases">
        <title>Study of marine rhodopsin-containing bacteria.</title>
        <authorList>
            <person name="Yoshizawa S."/>
            <person name="Kumagai Y."/>
            <person name="Kogure K."/>
        </authorList>
    </citation>
    <scope>NUCLEOTIDE SEQUENCE [LARGE SCALE GENOMIC DNA]</scope>
    <source>
        <strain evidence="1 2">SAORIC-28</strain>
    </source>
</reference>
<dbReference type="AlphaFoldDB" id="A0A271IW72"/>
<protein>
    <submittedName>
        <fullName evidence="1">Uncharacterized protein</fullName>
    </submittedName>
</protein>
<gene>
    <name evidence="1" type="ORF">BSZ37_02770</name>
</gene>
<accession>A0A271IW72</accession>
<keyword evidence="2" id="KW-1185">Reference proteome</keyword>
<proteinExistence type="predicted"/>
<name>A0A271IW72_9BACT</name>
<sequence>MVAGILIALALNVWWGDRQGAAQERVYLQQLAADLATTAGRLEGSTAAMRNSMEASAKLLVAFNAPDRADPDSVAAWAGAVVWNDRPGLALGVARALVSTDLSLVRDDHAQPRP</sequence>
<evidence type="ECO:0000313" key="1">
    <source>
        <dbReference type="EMBL" id="PAP75442.1"/>
    </source>
</evidence>
<dbReference type="EMBL" id="MQWD01000001">
    <property type="protein sequence ID" value="PAP75442.1"/>
    <property type="molecule type" value="Genomic_DNA"/>
</dbReference>
<comment type="caution">
    <text evidence="1">The sequence shown here is derived from an EMBL/GenBank/DDBJ whole genome shotgun (WGS) entry which is preliminary data.</text>
</comment>
<organism evidence="1 2">
    <name type="scientific">Rubrivirga marina</name>
    <dbReference type="NCBI Taxonomy" id="1196024"/>
    <lineage>
        <taxon>Bacteria</taxon>
        <taxon>Pseudomonadati</taxon>
        <taxon>Rhodothermota</taxon>
        <taxon>Rhodothermia</taxon>
        <taxon>Rhodothermales</taxon>
        <taxon>Rubricoccaceae</taxon>
        <taxon>Rubrivirga</taxon>
    </lineage>
</organism>
<dbReference type="Proteomes" id="UP000216339">
    <property type="component" value="Unassembled WGS sequence"/>
</dbReference>